<keyword evidence="9" id="KW-0560">Oxidoreductase</keyword>
<evidence type="ECO:0000259" key="12">
    <source>
        <dbReference type="Pfam" id="PF01207"/>
    </source>
</evidence>
<dbReference type="GeneID" id="8769714"/>
<comment type="catalytic activity">
    <reaction evidence="11">
        <text>a 5,6-dihydrouridine in tRNA + NAD(+) = a uridine in tRNA + NADH + H(+)</text>
        <dbReference type="Rhea" id="RHEA:54452"/>
        <dbReference type="Rhea" id="RHEA-COMP:13339"/>
        <dbReference type="Rhea" id="RHEA-COMP:13887"/>
        <dbReference type="ChEBI" id="CHEBI:15378"/>
        <dbReference type="ChEBI" id="CHEBI:57540"/>
        <dbReference type="ChEBI" id="CHEBI:57945"/>
        <dbReference type="ChEBI" id="CHEBI:65315"/>
        <dbReference type="ChEBI" id="CHEBI:74443"/>
    </reaction>
</comment>
<dbReference type="KEGG" id="mru:mru_0096"/>
<dbReference type="HOGENOM" id="CLU_013299_0_3_2"/>
<dbReference type="Gene3D" id="3.20.20.70">
    <property type="entry name" value="Aldolase class I"/>
    <property type="match status" value="1"/>
</dbReference>
<dbReference type="eggNOG" id="arCOG00604">
    <property type="taxonomic scope" value="Archaea"/>
</dbReference>
<evidence type="ECO:0000256" key="11">
    <source>
        <dbReference type="ARBA" id="ARBA00048802"/>
    </source>
</evidence>
<dbReference type="InterPro" id="IPR013785">
    <property type="entry name" value="Aldolase_TIM"/>
</dbReference>
<keyword evidence="6" id="KW-0819">tRNA processing</keyword>
<organism evidence="13 14">
    <name type="scientific">Methanobrevibacter ruminantium (strain ATCC 35063 / DSM 1093 / JCM 13430 / OCM 146 / M1)</name>
    <name type="common">Methanobacterium ruminantium</name>
    <dbReference type="NCBI Taxonomy" id="634498"/>
    <lineage>
        <taxon>Archaea</taxon>
        <taxon>Methanobacteriati</taxon>
        <taxon>Methanobacteriota</taxon>
        <taxon>Methanomada group</taxon>
        <taxon>Methanobacteria</taxon>
        <taxon>Methanobacteriales</taxon>
        <taxon>Methanobacteriaceae</taxon>
        <taxon>Methanobrevibacter</taxon>
    </lineage>
</organism>
<accession>D3DYM8</accession>
<name>D3DYM8_METRM</name>
<evidence type="ECO:0000256" key="6">
    <source>
        <dbReference type="ARBA" id="ARBA00022694"/>
    </source>
</evidence>
<dbReference type="Gene3D" id="1.10.1200.80">
    <property type="entry name" value="Putative flavin oxidoreducatase, domain 2"/>
    <property type="match status" value="1"/>
</dbReference>
<evidence type="ECO:0000313" key="14">
    <source>
        <dbReference type="Proteomes" id="UP000008680"/>
    </source>
</evidence>
<dbReference type="InterPro" id="IPR001269">
    <property type="entry name" value="DUS_fam"/>
</dbReference>
<keyword evidence="5" id="KW-0288">FMN</keyword>
<evidence type="ECO:0000256" key="9">
    <source>
        <dbReference type="ARBA" id="ARBA00023002"/>
    </source>
</evidence>
<keyword evidence="4" id="KW-0285">Flavoprotein</keyword>
<keyword evidence="8" id="KW-0694">RNA-binding</keyword>
<evidence type="ECO:0000256" key="3">
    <source>
        <dbReference type="ARBA" id="ARBA00022555"/>
    </source>
</evidence>
<keyword evidence="14" id="KW-1185">Reference proteome</keyword>
<feature type="domain" description="DUS-like FMN-binding" evidence="12">
    <location>
        <begin position="16"/>
        <end position="319"/>
    </location>
</feature>
<proteinExistence type="predicted"/>
<dbReference type="NCBIfam" id="TIGR00737">
    <property type="entry name" value="nifR3_yhdG"/>
    <property type="match status" value="1"/>
</dbReference>
<comment type="cofactor">
    <cofactor evidence="1">
        <name>FMN</name>
        <dbReference type="ChEBI" id="CHEBI:58210"/>
    </cofactor>
</comment>
<dbReference type="GO" id="GO:0050660">
    <property type="term" value="F:flavin adenine dinucleotide binding"/>
    <property type="evidence" value="ECO:0007669"/>
    <property type="project" value="InterPro"/>
</dbReference>
<keyword evidence="3" id="KW-0820">tRNA-binding</keyword>
<dbReference type="SUPFAM" id="SSF51395">
    <property type="entry name" value="FMN-linked oxidoreductases"/>
    <property type="match status" value="1"/>
</dbReference>
<dbReference type="Proteomes" id="UP000008680">
    <property type="component" value="Chromosome"/>
</dbReference>
<evidence type="ECO:0000256" key="8">
    <source>
        <dbReference type="ARBA" id="ARBA00022884"/>
    </source>
</evidence>
<keyword evidence="7" id="KW-0521">NADP</keyword>
<dbReference type="InterPro" id="IPR024036">
    <property type="entry name" value="tRNA-dHydroUridine_Synthase_C"/>
</dbReference>
<dbReference type="InterPro" id="IPR004652">
    <property type="entry name" value="DusB-like"/>
</dbReference>
<dbReference type="OrthoDB" id="131706at2157"/>
<comment type="function">
    <text evidence="2">Catalyzes the synthesis of 5,6-dihydrouridine (D), a modified base found in the D-loop of most tRNAs, via the reduction of the C5-C6 double bond in target uridines.</text>
</comment>
<dbReference type="AlphaFoldDB" id="D3DYM8"/>
<dbReference type="RefSeq" id="WP_012954904.1">
    <property type="nucleotide sequence ID" value="NC_013790.1"/>
</dbReference>
<sequence>MKWKIGDVEIDNQVVLAPMAGVCDSAFRTIVKSMGCGLIETEMVSDKAVMYGNWKTKEMLYMTDYERPISQQIVGSDIESLTFASKYIQDNTNVDIIDINMGCPVTKVTNRGKAGSALLKSPDKIKSIVESIVDSVDIPVTAKIRSGWDKSCINAVEIAKIIEDAGASAITVHPRTKDQAYSGKADWSIIKKVKQSVNIPVIGNGDVRTCFDAKRMLDETDCDAVMIGRAALGNPWLIRDCVNYLDNGDLPMEVTIEERMDMLKRHVNLLLENKGEEFAIPKMRTHAAYYVKKLPRTIELKQMIFKMNTKEDLFNLLDDYVDSLDELKR</sequence>
<evidence type="ECO:0000256" key="7">
    <source>
        <dbReference type="ARBA" id="ARBA00022857"/>
    </source>
</evidence>
<evidence type="ECO:0000256" key="1">
    <source>
        <dbReference type="ARBA" id="ARBA00001917"/>
    </source>
</evidence>
<dbReference type="PATRIC" id="fig|634498.28.peg.100"/>
<gene>
    <name evidence="13" type="primary">dusA1</name>
    <name evidence="13" type="ordered locus">mru_0096</name>
</gene>
<dbReference type="Pfam" id="PF01207">
    <property type="entry name" value="Dus"/>
    <property type="match status" value="1"/>
</dbReference>
<evidence type="ECO:0000256" key="10">
    <source>
        <dbReference type="ARBA" id="ARBA00048205"/>
    </source>
</evidence>
<reference evidence="13 14" key="1">
    <citation type="journal article" date="2010" name="PLoS ONE">
        <title>The genome sequence of the rumen methanogen Methanobrevibacter ruminantium reveals new possibilities for controlling ruminant methane emissions.</title>
        <authorList>
            <person name="Leahy S.C."/>
            <person name="Kelly W.J."/>
            <person name="Altermann E."/>
            <person name="Ronimus R.S."/>
            <person name="Yeoman C.J."/>
            <person name="Pacheco D.M."/>
            <person name="Li D."/>
            <person name="Kong Z."/>
            <person name="McTavish S."/>
            <person name="Sang C."/>
            <person name="Lambie S.C."/>
            <person name="Janssen P.H."/>
            <person name="Dey D."/>
            <person name="Attwood G.T."/>
        </authorList>
    </citation>
    <scope>NUCLEOTIDE SEQUENCE [LARGE SCALE GENOMIC DNA]</scope>
    <source>
        <strain evidence="14">ATCC 35063 / DSM 1093 / JCM 13430 / OCM 146 / M1</strain>
    </source>
</reference>
<evidence type="ECO:0000313" key="13">
    <source>
        <dbReference type="EMBL" id="ADC45948.1"/>
    </source>
</evidence>
<comment type="catalytic activity">
    <reaction evidence="10">
        <text>a 5,6-dihydrouridine in tRNA + NADP(+) = a uridine in tRNA + NADPH + H(+)</text>
        <dbReference type="Rhea" id="RHEA:23624"/>
        <dbReference type="Rhea" id="RHEA-COMP:13339"/>
        <dbReference type="Rhea" id="RHEA-COMP:13887"/>
        <dbReference type="ChEBI" id="CHEBI:15378"/>
        <dbReference type="ChEBI" id="CHEBI:57783"/>
        <dbReference type="ChEBI" id="CHEBI:58349"/>
        <dbReference type="ChEBI" id="CHEBI:65315"/>
        <dbReference type="ChEBI" id="CHEBI:74443"/>
    </reaction>
</comment>
<evidence type="ECO:0000256" key="2">
    <source>
        <dbReference type="ARBA" id="ARBA00002790"/>
    </source>
</evidence>
<dbReference type="InterPro" id="IPR035587">
    <property type="entry name" value="DUS-like_FMN-bd"/>
</dbReference>
<dbReference type="PANTHER" id="PTHR45846">
    <property type="entry name" value="TRNA-DIHYDROURIDINE(47) SYNTHASE [NAD(P)(+)]-LIKE"/>
    <property type="match status" value="1"/>
</dbReference>
<dbReference type="PANTHER" id="PTHR45846:SF1">
    <property type="entry name" value="TRNA-DIHYDROURIDINE(47) SYNTHASE [NAD(P)(+)]-LIKE"/>
    <property type="match status" value="1"/>
</dbReference>
<evidence type="ECO:0000256" key="4">
    <source>
        <dbReference type="ARBA" id="ARBA00022630"/>
    </source>
</evidence>
<dbReference type="GO" id="GO:0017150">
    <property type="term" value="F:tRNA dihydrouridine synthase activity"/>
    <property type="evidence" value="ECO:0007669"/>
    <property type="project" value="InterPro"/>
</dbReference>
<evidence type="ECO:0000256" key="5">
    <source>
        <dbReference type="ARBA" id="ARBA00022643"/>
    </source>
</evidence>
<protein>
    <submittedName>
        <fullName evidence="13">tRNA-dihydrouridine synthase DusA1</fullName>
    </submittedName>
</protein>
<dbReference type="CDD" id="cd02801">
    <property type="entry name" value="DUS_like_FMN"/>
    <property type="match status" value="1"/>
</dbReference>
<dbReference type="GO" id="GO:0000049">
    <property type="term" value="F:tRNA binding"/>
    <property type="evidence" value="ECO:0007669"/>
    <property type="project" value="UniProtKB-KW"/>
</dbReference>
<dbReference type="STRING" id="634498.mru_0096"/>
<dbReference type="PIRSF" id="PIRSF006621">
    <property type="entry name" value="Dus"/>
    <property type="match status" value="1"/>
</dbReference>
<dbReference type="PROSITE" id="PS01136">
    <property type="entry name" value="UPF0034"/>
    <property type="match status" value="1"/>
</dbReference>
<dbReference type="InterPro" id="IPR018517">
    <property type="entry name" value="tRNA_hU_synthase_CS"/>
</dbReference>
<dbReference type="EMBL" id="CP001719">
    <property type="protein sequence ID" value="ADC45948.1"/>
    <property type="molecule type" value="Genomic_DNA"/>
</dbReference>